<dbReference type="Pfam" id="PF19112">
    <property type="entry name" value="VanA_C"/>
    <property type="match status" value="1"/>
</dbReference>
<dbReference type="PANTHER" id="PTHR21266">
    <property type="entry name" value="IRON-SULFUR DOMAIN CONTAINING PROTEIN"/>
    <property type="match status" value="1"/>
</dbReference>
<evidence type="ECO:0000256" key="4">
    <source>
        <dbReference type="ARBA" id="ARBA00023004"/>
    </source>
</evidence>
<evidence type="ECO:0000256" key="1">
    <source>
        <dbReference type="ARBA" id="ARBA00022714"/>
    </source>
</evidence>
<keyword evidence="4" id="KW-0408">Iron</keyword>
<proteinExistence type="predicted"/>
<geneLocation type="plasmid" evidence="7">
    <name>unnamed1</name>
</geneLocation>
<dbReference type="RefSeq" id="WP_205378775.1">
    <property type="nucleotide sequence ID" value="NZ_JAFEJA010000003.1"/>
</dbReference>
<dbReference type="SUPFAM" id="SSF50022">
    <property type="entry name" value="ISP domain"/>
    <property type="match status" value="1"/>
</dbReference>
<dbReference type="InterPro" id="IPR050584">
    <property type="entry name" value="Cholesterol_7-desaturase"/>
</dbReference>
<accession>A0ABS2V458</accession>
<keyword evidence="8" id="KW-1185">Reference proteome</keyword>
<dbReference type="Proteomes" id="UP000664109">
    <property type="component" value="Unassembled WGS sequence"/>
</dbReference>
<evidence type="ECO:0000256" key="2">
    <source>
        <dbReference type="ARBA" id="ARBA00022723"/>
    </source>
</evidence>
<comment type="caution">
    <text evidence="7">The sequence shown here is derived from an EMBL/GenBank/DDBJ whole genome shotgun (WGS) entry which is preliminary data.</text>
</comment>
<evidence type="ECO:0000313" key="8">
    <source>
        <dbReference type="Proteomes" id="UP000664109"/>
    </source>
</evidence>
<sequence>MTRFPFDAWYAVAHSEEVGRSPVGRIAHGAGIVLYRTSGGGVVALADRCAHRPYPLSLGRVEGDLIVSSYSGFAYGPDGRVVSVPTQQQVPVGAAVRAYPSVEYAGLLWVWTGNPGLAERRPLTALPWLTEPGWTTFGADWETAASGGLLQDNFADITHVPHLHPVLSPPVLRRTPPRLHVEVSEQQVRFWRDFPAAHLQTWQSEATGLSAEAEFEQHEEGLFASPGLWTDRWDVLTSHGPKTMHFTHAITPVDDRRTQHFWTVSRNFALDRETTGILRPLLEGYYRTVKEALEVMQTLIDREGPAKEVSVRADAAMLEVRRVMRRLLKEDTTR</sequence>
<dbReference type="PANTHER" id="PTHR21266:SF60">
    <property type="entry name" value="3-KETOSTEROID-9-ALPHA-MONOOXYGENASE, OXYGENASE COMPONENT"/>
    <property type="match status" value="1"/>
</dbReference>
<gene>
    <name evidence="7" type="ORF">JE024_39480</name>
</gene>
<dbReference type="Gene3D" id="3.90.380.10">
    <property type="entry name" value="Naphthalene 1,2-dioxygenase Alpha Subunit, Chain A, domain 1"/>
    <property type="match status" value="1"/>
</dbReference>
<keyword evidence="7" id="KW-0614">Plasmid</keyword>
<dbReference type="SUPFAM" id="SSF55961">
    <property type="entry name" value="Bet v1-like"/>
    <property type="match status" value="1"/>
</dbReference>
<dbReference type="Gene3D" id="2.102.10.10">
    <property type="entry name" value="Rieske [2Fe-2S] iron-sulphur domain"/>
    <property type="match status" value="1"/>
</dbReference>
<evidence type="ECO:0000256" key="5">
    <source>
        <dbReference type="ARBA" id="ARBA00023014"/>
    </source>
</evidence>
<dbReference type="InterPro" id="IPR036922">
    <property type="entry name" value="Rieske_2Fe-2S_sf"/>
</dbReference>
<keyword evidence="3" id="KW-0560">Oxidoreductase</keyword>
<evidence type="ECO:0000313" key="7">
    <source>
        <dbReference type="EMBL" id="MBM9624621.1"/>
    </source>
</evidence>
<organism evidence="7 8">
    <name type="scientific">Streptomyces zhihengii</name>
    <dbReference type="NCBI Taxonomy" id="1818004"/>
    <lineage>
        <taxon>Bacteria</taxon>
        <taxon>Bacillati</taxon>
        <taxon>Actinomycetota</taxon>
        <taxon>Actinomycetes</taxon>
        <taxon>Kitasatosporales</taxon>
        <taxon>Streptomycetaceae</taxon>
        <taxon>Streptomyces</taxon>
    </lineage>
</organism>
<keyword evidence="2" id="KW-0479">Metal-binding</keyword>
<feature type="domain" description="Rieske" evidence="6">
    <location>
        <begin position="9"/>
        <end position="110"/>
    </location>
</feature>
<evidence type="ECO:0000259" key="6">
    <source>
        <dbReference type="PROSITE" id="PS51296"/>
    </source>
</evidence>
<protein>
    <submittedName>
        <fullName evidence="7">Rieske 2Fe-2S domain-containing protein</fullName>
    </submittedName>
</protein>
<keyword evidence="1" id="KW-0001">2Fe-2S</keyword>
<dbReference type="EMBL" id="JAFEJA010000003">
    <property type="protein sequence ID" value="MBM9624621.1"/>
    <property type="molecule type" value="Genomic_DNA"/>
</dbReference>
<keyword evidence="5" id="KW-0411">Iron-sulfur</keyword>
<dbReference type="InterPro" id="IPR017941">
    <property type="entry name" value="Rieske_2Fe-2S"/>
</dbReference>
<name>A0ABS2V458_9ACTN</name>
<dbReference type="Pfam" id="PF00355">
    <property type="entry name" value="Rieske"/>
    <property type="match status" value="1"/>
</dbReference>
<dbReference type="PROSITE" id="PS51296">
    <property type="entry name" value="RIESKE"/>
    <property type="match status" value="1"/>
</dbReference>
<dbReference type="InterPro" id="IPR044043">
    <property type="entry name" value="VanA_C_cat"/>
</dbReference>
<reference evidence="7 8" key="1">
    <citation type="journal article" date="2016" name="Arch. Microbiol.">
        <title>Streptomyces zhihengii sp. nov., isolated from rhizospheric soil of Psammosilene tunicoides.</title>
        <authorList>
            <person name="Huang M.J."/>
            <person name="Fei J.J."/>
            <person name="Salam N."/>
            <person name="Kim C.J."/>
            <person name="Hozzein W.N."/>
            <person name="Xiao M."/>
            <person name="Huang H.Q."/>
            <person name="Li W.J."/>
        </authorList>
    </citation>
    <scope>NUCLEOTIDE SEQUENCE [LARGE SCALE GENOMIC DNA]</scope>
    <source>
        <strain evidence="7 8">YIM T102</strain>
    </source>
</reference>
<evidence type="ECO:0000256" key="3">
    <source>
        <dbReference type="ARBA" id="ARBA00023002"/>
    </source>
</evidence>